<gene>
    <name evidence="7" type="ORF">HMPREF9156_00716</name>
</gene>
<feature type="transmembrane region" description="Helical" evidence="5">
    <location>
        <begin position="247"/>
        <end position="271"/>
    </location>
</feature>
<feature type="domain" description="ABC transmembrane type-2" evidence="6">
    <location>
        <begin position="36"/>
        <end position="274"/>
    </location>
</feature>
<dbReference type="PANTHER" id="PTHR30413:SF8">
    <property type="entry name" value="TRANSPORT PERMEASE PROTEIN"/>
    <property type="match status" value="1"/>
</dbReference>
<comment type="subcellular location">
    <subcellularLocation>
        <location evidence="1">Cell inner membrane</location>
        <topology evidence="1">Multi-pass membrane protein</topology>
    </subcellularLocation>
</comment>
<name>J0X0D5_9BIFI</name>
<keyword evidence="5" id="KW-1133">Transmembrane helix</keyword>
<evidence type="ECO:0000256" key="5">
    <source>
        <dbReference type="SAM" id="Phobius"/>
    </source>
</evidence>
<sequence>MNQVENRLKKRYGYAWTVLKGLVKTDFKLRYQGSFLGVLWSVLKPLLLFVVMYFVFARFLRMTDGTPTYPVVLLAGISSWQFVTESVNTGLRSIVDRGDLLRKIHFPNYIVVVSATVGALISYAINLLVVLVFAVALRVNFTWWALLLPLNIIELYAVTLAMTLIMATMYAYFRDIAHIWEVLQQLIFYAMPIIYPLSLVSERGGVMKVFAKLELLNPIAQSIQDIRHNLIDAENQQTIWTMYGNSAIGWCGKFFPLVFTAVLLWFAVWLFRRNSRKFAEVM</sequence>
<feature type="transmembrane region" description="Helical" evidence="5">
    <location>
        <begin position="109"/>
        <end position="137"/>
    </location>
</feature>
<feature type="transmembrane region" description="Helical" evidence="5">
    <location>
        <begin position="143"/>
        <end position="167"/>
    </location>
</feature>
<comment type="caution">
    <text evidence="7">The sequence shown here is derived from an EMBL/GenBank/DDBJ whole genome shotgun (WGS) entry which is preliminary data.</text>
</comment>
<evidence type="ECO:0000259" key="6">
    <source>
        <dbReference type="PROSITE" id="PS51012"/>
    </source>
</evidence>
<evidence type="ECO:0000256" key="3">
    <source>
        <dbReference type="ARBA" id="ARBA00022448"/>
    </source>
</evidence>
<keyword evidence="5" id="KW-0472">Membrane</keyword>
<dbReference type="InterPro" id="IPR047817">
    <property type="entry name" value="ABC2_TM_bact-type"/>
</dbReference>
<dbReference type="PANTHER" id="PTHR30413">
    <property type="entry name" value="INNER MEMBRANE TRANSPORT PERMEASE"/>
    <property type="match status" value="1"/>
</dbReference>
<keyword evidence="4" id="KW-0997">Cell inner membrane</keyword>
<keyword evidence="3" id="KW-0813">Transport</keyword>
<feature type="transmembrane region" description="Helical" evidence="5">
    <location>
        <begin position="34"/>
        <end position="56"/>
    </location>
</feature>
<accession>J0X0D5</accession>
<evidence type="ECO:0000313" key="8">
    <source>
        <dbReference type="Proteomes" id="UP000006415"/>
    </source>
</evidence>
<evidence type="ECO:0000313" key="7">
    <source>
        <dbReference type="EMBL" id="EJD64841.1"/>
    </source>
</evidence>
<organism evidence="7 8">
    <name type="scientific">Scardovia wiggsiae F0424</name>
    <dbReference type="NCBI Taxonomy" id="857290"/>
    <lineage>
        <taxon>Bacteria</taxon>
        <taxon>Bacillati</taxon>
        <taxon>Actinomycetota</taxon>
        <taxon>Actinomycetes</taxon>
        <taxon>Bifidobacteriales</taxon>
        <taxon>Bifidobacteriaceae</taxon>
        <taxon>Scardovia</taxon>
    </lineage>
</organism>
<keyword evidence="4" id="KW-1003">Cell membrane</keyword>
<evidence type="ECO:0000256" key="4">
    <source>
        <dbReference type="ARBA" id="ARBA00022519"/>
    </source>
</evidence>
<dbReference type="GO" id="GO:0005886">
    <property type="term" value="C:plasma membrane"/>
    <property type="evidence" value="ECO:0007669"/>
    <property type="project" value="UniProtKB-SubCell"/>
</dbReference>
<comment type="similarity">
    <text evidence="2">Belongs to the ABC-2 integral membrane protein family.</text>
</comment>
<dbReference type="eggNOG" id="COG1682">
    <property type="taxonomic scope" value="Bacteria"/>
</dbReference>
<dbReference type="AlphaFoldDB" id="J0X0D5"/>
<dbReference type="GO" id="GO:0015920">
    <property type="term" value="P:lipopolysaccharide transport"/>
    <property type="evidence" value="ECO:0007669"/>
    <property type="project" value="TreeGrafter"/>
</dbReference>
<dbReference type="OrthoDB" id="9789409at2"/>
<evidence type="ECO:0000256" key="2">
    <source>
        <dbReference type="ARBA" id="ARBA00007783"/>
    </source>
</evidence>
<protein>
    <recommendedName>
        <fullName evidence="6">ABC transmembrane type-2 domain-containing protein</fullName>
    </recommendedName>
</protein>
<dbReference type="PROSITE" id="PS51012">
    <property type="entry name" value="ABC_TM2"/>
    <property type="match status" value="1"/>
</dbReference>
<evidence type="ECO:0000256" key="1">
    <source>
        <dbReference type="ARBA" id="ARBA00004429"/>
    </source>
</evidence>
<dbReference type="Proteomes" id="UP000006415">
    <property type="component" value="Unassembled WGS sequence"/>
</dbReference>
<keyword evidence="5" id="KW-0812">Transmembrane</keyword>
<dbReference type="STRING" id="857290.HMPREF9156_00716"/>
<keyword evidence="8" id="KW-1185">Reference proteome</keyword>
<feature type="transmembrane region" description="Helical" evidence="5">
    <location>
        <begin position="179"/>
        <end position="198"/>
    </location>
</feature>
<proteinExistence type="inferred from homology"/>
<reference evidence="7 8" key="1">
    <citation type="submission" date="2012-01" db="EMBL/GenBank/DDBJ databases">
        <title>The Genome Sequence of Scardovia wiggsiae F0424.</title>
        <authorList>
            <consortium name="The Broad Institute Genome Sequencing Platform"/>
            <person name="Earl A."/>
            <person name="Ward D."/>
            <person name="Feldgarden M."/>
            <person name="Gevers D."/>
            <person name="Izard J."/>
            <person name="Ganesan A."/>
            <person name="Baranova O.V."/>
            <person name="Blanton J.M."/>
            <person name="Tanner A.C."/>
            <person name="Mathney J."/>
            <person name="Dewhirst F.E."/>
            <person name="Young S.K."/>
            <person name="Zeng Q."/>
            <person name="Gargeya S."/>
            <person name="Fitzgerald M."/>
            <person name="Haas B."/>
            <person name="Abouelleil A."/>
            <person name="Alvarado L."/>
            <person name="Arachchi H.M."/>
            <person name="Berlin A."/>
            <person name="Chapman S.B."/>
            <person name="Gearin G."/>
            <person name="Goldberg J."/>
            <person name="Griggs A."/>
            <person name="Gujja S."/>
            <person name="Hansen M."/>
            <person name="Heiman D."/>
            <person name="Howarth C."/>
            <person name="Larimer J."/>
            <person name="Lui A."/>
            <person name="MacDonald P.J.P."/>
            <person name="McCowen C."/>
            <person name="Montmayeur A."/>
            <person name="Murphy C."/>
            <person name="Neiman D."/>
            <person name="Pearson M."/>
            <person name="Priest M."/>
            <person name="Roberts A."/>
            <person name="Saif S."/>
            <person name="Shea T."/>
            <person name="Sisk P."/>
            <person name="Stolte C."/>
            <person name="Sykes S."/>
            <person name="Wortman J."/>
            <person name="Nusbaum C."/>
            <person name="Birren B."/>
        </authorList>
    </citation>
    <scope>NUCLEOTIDE SEQUENCE [LARGE SCALE GENOMIC DNA]</scope>
    <source>
        <strain evidence="7 8">F0424</strain>
    </source>
</reference>
<dbReference type="HOGENOM" id="CLU_060703_3_0_11"/>
<dbReference type="EMBL" id="AGZS01000003">
    <property type="protein sequence ID" value="EJD64841.1"/>
    <property type="molecule type" value="Genomic_DNA"/>
</dbReference>
<dbReference type="RefSeq" id="WP_007147780.1">
    <property type="nucleotide sequence ID" value="NZ_AKCI01000001.1"/>
</dbReference>